<dbReference type="OrthoDB" id="7062774at2"/>
<evidence type="ECO:0000256" key="2">
    <source>
        <dbReference type="SAM" id="SignalP"/>
    </source>
</evidence>
<dbReference type="InterPro" id="IPR025392">
    <property type="entry name" value="DUF4124"/>
</dbReference>
<evidence type="ECO:0000313" key="4">
    <source>
        <dbReference type="EMBL" id="SDK36246.1"/>
    </source>
</evidence>
<accession>A0A1G9B9J6</accession>
<feature type="compositionally biased region" description="Basic and acidic residues" evidence="1">
    <location>
        <begin position="89"/>
        <end position="100"/>
    </location>
</feature>
<proteinExistence type="predicted"/>
<dbReference type="Pfam" id="PF13511">
    <property type="entry name" value="DUF4124"/>
    <property type="match status" value="1"/>
</dbReference>
<dbReference type="Gene3D" id="2.60.40.10">
    <property type="entry name" value="Immunoglobulins"/>
    <property type="match status" value="1"/>
</dbReference>
<reference evidence="5" key="1">
    <citation type="submission" date="2016-10" db="EMBL/GenBank/DDBJ databases">
        <authorList>
            <person name="Varghese N."/>
            <person name="Submissions S."/>
        </authorList>
    </citation>
    <scope>NUCLEOTIDE SEQUENCE [LARGE SCALE GENOMIC DNA]</scope>
    <source>
        <strain evidence="5">CGMCC 1.10658</strain>
    </source>
</reference>
<sequence>MYTHQIITAALVALLSAVALAGDSGESSDADAGAERAAGSSIYRVVGPDGKVTFTDVPPKDGKAQRVEVGPTNIQPIARPRPLPTRKLSPRDQEDRERQRPLGPINFAIVSPQSGATIPPGQRLIVLRVAIDPVPVGGYQFFAVVDGQRWLGSSSGTSLDLSALERGTHDIQAVLTDLAGRVLARSQPITIFVKRPGATLPDAPAPQAKPAPQAPAAPGVPQPKQQRRSRN</sequence>
<gene>
    <name evidence="4" type="ORF">SAMN05216212_2167</name>
</gene>
<evidence type="ECO:0000256" key="1">
    <source>
        <dbReference type="SAM" id="MobiDB-lite"/>
    </source>
</evidence>
<keyword evidence="2" id="KW-0732">Signal</keyword>
<evidence type="ECO:0000313" key="5">
    <source>
        <dbReference type="Proteomes" id="UP000199305"/>
    </source>
</evidence>
<evidence type="ECO:0000259" key="3">
    <source>
        <dbReference type="Pfam" id="PF13511"/>
    </source>
</evidence>
<dbReference type="STRING" id="658219.SAMN05216212_2167"/>
<dbReference type="EMBL" id="FNFH01000004">
    <property type="protein sequence ID" value="SDK36246.1"/>
    <property type="molecule type" value="Genomic_DNA"/>
</dbReference>
<feature type="region of interest" description="Disordered" evidence="1">
    <location>
        <begin position="56"/>
        <end position="101"/>
    </location>
</feature>
<dbReference type="AlphaFoldDB" id="A0A1G9B9J6"/>
<dbReference type="Proteomes" id="UP000199305">
    <property type="component" value="Unassembled WGS sequence"/>
</dbReference>
<feature type="compositionally biased region" description="Pro residues" evidence="1">
    <location>
        <begin position="203"/>
        <end position="221"/>
    </location>
</feature>
<feature type="region of interest" description="Disordered" evidence="1">
    <location>
        <begin position="195"/>
        <end position="231"/>
    </location>
</feature>
<organism evidence="4 5">
    <name type="scientific">Microbulbifer yueqingensis</name>
    <dbReference type="NCBI Taxonomy" id="658219"/>
    <lineage>
        <taxon>Bacteria</taxon>
        <taxon>Pseudomonadati</taxon>
        <taxon>Pseudomonadota</taxon>
        <taxon>Gammaproteobacteria</taxon>
        <taxon>Cellvibrionales</taxon>
        <taxon>Microbulbiferaceae</taxon>
        <taxon>Microbulbifer</taxon>
    </lineage>
</organism>
<feature type="domain" description="DUF4124" evidence="3">
    <location>
        <begin position="37"/>
        <end position="82"/>
    </location>
</feature>
<protein>
    <recommendedName>
        <fullName evidence="3">DUF4124 domain-containing protein</fullName>
    </recommendedName>
</protein>
<dbReference type="RefSeq" id="WP_091513431.1">
    <property type="nucleotide sequence ID" value="NZ_FNFH01000004.1"/>
</dbReference>
<feature type="chain" id="PRO_5011609426" description="DUF4124 domain-containing protein" evidence="2">
    <location>
        <begin position="22"/>
        <end position="231"/>
    </location>
</feature>
<feature type="signal peptide" evidence="2">
    <location>
        <begin position="1"/>
        <end position="21"/>
    </location>
</feature>
<keyword evidence="5" id="KW-1185">Reference proteome</keyword>
<dbReference type="InterPro" id="IPR013783">
    <property type="entry name" value="Ig-like_fold"/>
</dbReference>
<name>A0A1G9B9J6_9GAMM</name>